<comment type="caution">
    <text evidence="1">The sequence shown here is derived from an EMBL/GenBank/DDBJ whole genome shotgun (WGS) entry which is preliminary data.</text>
</comment>
<gene>
    <name evidence="1" type="ORF">BKA15_006266</name>
</gene>
<organism evidence="1 2">
    <name type="scientific">Microlunatus parietis</name>
    <dbReference type="NCBI Taxonomy" id="682979"/>
    <lineage>
        <taxon>Bacteria</taxon>
        <taxon>Bacillati</taxon>
        <taxon>Actinomycetota</taxon>
        <taxon>Actinomycetes</taxon>
        <taxon>Propionibacteriales</taxon>
        <taxon>Propionibacteriaceae</taxon>
        <taxon>Microlunatus</taxon>
    </lineage>
</organism>
<evidence type="ECO:0000313" key="1">
    <source>
        <dbReference type="EMBL" id="NYE74937.1"/>
    </source>
</evidence>
<dbReference type="Proteomes" id="UP000569914">
    <property type="component" value="Unassembled WGS sequence"/>
</dbReference>
<evidence type="ECO:0000313" key="2">
    <source>
        <dbReference type="Proteomes" id="UP000569914"/>
    </source>
</evidence>
<proteinExistence type="predicted"/>
<dbReference type="SUPFAM" id="SSF53850">
    <property type="entry name" value="Periplasmic binding protein-like II"/>
    <property type="match status" value="1"/>
</dbReference>
<dbReference type="RefSeq" id="WP_179757522.1">
    <property type="nucleotide sequence ID" value="NZ_JACCBU010000001.1"/>
</dbReference>
<dbReference type="AlphaFoldDB" id="A0A7Y9IDL7"/>
<dbReference type="Pfam" id="PF13416">
    <property type="entry name" value="SBP_bac_8"/>
    <property type="match status" value="1"/>
</dbReference>
<dbReference type="PANTHER" id="PTHR43649:SF12">
    <property type="entry name" value="DIACETYLCHITOBIOSE BINDING PROTEIN DASA"/>
    <property type="match status" value="1"/>
</dbReference>
<name>A0A7Y9IDL7_9ACTN</name>
<dbReference type="InterPro" id="IPR050490">
    <property type="entry name" value="Bact_solute-bd_prot1"/>
</dbReference>
<dbReference type="Gene3D" id="3.40.190.10">
    <property type="entry name" value="Periplasmic binding protein-like II"/>
    <property type="match status" value="1"/>
</dbReference>
<sequence>MKTPDSRLTRRAMLAGGAALGMAGVVGCSNEGRGGTTGNNDEATRTQVRPAYVRYEGVQPDLPGAEYKIPDAFLKYPEAPVDAITEPPGDGKPITVTTYTNTPIPPKLEQNTFWQELNKQAGSPIEVSLTPSVDYTQKFATAVAGNKLGDIFLVGGIPQVPQMLAAKAVDLTPHLSGDNIKKYPFLANLPEDGWNSCIFGGKIYAIPIPRGAISSSVLYSREDMLADQGLKAEVKSADDFVELCKALSDKRKNRFALATAPTQYVRNMFAMPNQWSEEGGKLVNFREHEAHEAVFEILNQLWKAGYIHPDAYSGQNQDMKVRFNNGSSPLVVDTFSGWQTYLQTRVDEDTRIAIIPPPKADGSGVGATWLGGHVIGTVAINKNAEDRIETILAYLNFLAAPFGTQEYLFRKYGLEGVHHKMVDGKPVINDKGFSETQLGLSYQADGPWTIFLPEDAESTETCFNAMKEIIPNALDNPVTGMYSETDRRKGPQINEALDDVTEDIITGRKPISAWAPAVKKWKTDGGDQIAEELSKALAESR</sequence>
<reference evidence="1 2" key="1">
    <citation type="submission" date="2020-07" db="EMBL/GenBank/DDBJ databases">
        <title>Sequencing the genomes of 1000 actinobacteria strains.</title>
        <authorList>
            <person name="Klenk H.-P."/>
        </authorList>
    </citation>
    <scope>NUCLEOTIDE SEQUENCE [LARGE SCALE GENOMIC DNA]</scope>
    <source>
        <strain evidence="1 2">DSM 22083</strain>
    </source>
</reference>
<accession>A0A7Y9IDL7</accession>
<dbReference type="PROSITE" id="PS51257">
    <property type="entry name" value="PROKAR_LIPOPROTEIN"/>
    <property type="match status" value="1"/>
</dbReference>
<dbReference type="PANTHER" id="PTHR43649">
    <property type="entry name" value="ARABINOSE-BINDING PROTEIN-RELATED"/>
    <property type="match status" value="1"/>
</dbReference>
<dbReference type="InterPro" id="IPR006059">
    <property type="entry name" value="SBP"/>
</dbReference>
<protein>
    <submittedName>
        <fullName evidence="1">Putative aldouronate transport system substrate-binding protein</fullName>
    </submittedName>
</protein>
<dbReference type="EMBL" id="JACCBU010000001">
    <property type="protein sequence ID" value="NYE74937.1"/>
    <property type="molecule type" value="Genomic_DNA"/>
</dbReference>
<keyword evidence="2" id="KW-1185">Reference proteome</keyword>